<proteinExistence type="predicted"/>
<feature type="region of interest" description="Disordered" evidence="1">
    <location>
        <begin position="1"/>
        <end position="46"/>
    </location>
</feature>
<sequence length="46" mass="4794">MAKGAKKDGELSGDAQAGTRRRGRAGGDVQAGTCRRGTKDYPRGET</sequence>
<name>A0A6J4NZ94_9ACTN</name>
<gene>
    <name evidence="2" type="ORF">AVDCRST_MAG22-888</name>
</gene>
<evidence type="ECO:0000256" key="1">
    <source>
        <dbReference type="SAM" id="MobiDB-lite"/>
    </source>
</evidence>
<feature type="compositionally biased region" description="Basic and acidic residues" evidence="1">
    <location>
        <begin position="37"/>
        <end position="46"/>
    </location>
</feature>
<organism evidence="2">
    <name type="scientific">uncultured Rubrobacteraceae bacterium</name>
    <dbReference type="NCBI Taxonomy" id="349277"/>
    <lineage>
        <taxon>Bacteria</taxon>
        <taxon>Bacillati</taxon>
        <taxon>Actinomycetota</taxon>
        <taxon>Rubrobacteria</taxon>
        <taxon>Rubrobacterales</taxon>
        <taxon>Rubrobacteraceae</taxon>
        <taxon>environmental samples</taxon>
    </lineage>
</organism>
<feature type="compositionally biased region" description="Basic and acidic residues" evidence="1">
    <location>
        <begin position="1"/>
        <end position="10"/>
    </location>
</feature>
<protein>
    <submittedName>
        <fullName evidence="2">Uncharacterized protein</fullName>
    </submittedName>
</protein>
<accession>A0A6J4NZ94</accession>
<dbReference type="EMBL" id="CADCUV010000041">
    <property type="protein sequence ID" value="CAA9396008.1"/>
    <property type="molecule type" value="Genomic_DNA"/>
</dbReference>
<dbReference type="AlphaFoldDB" id="A0A6J4NZ94"/>
<reference evidence="2" key="1">
    <citation type="submission" date="2020-02" db="EMBL/GenBank/DDBJ databases">
        <authorList>
            <person name="Meier V. D."/>
        </authorList>
    </citation>
    <scope>NUCLEOTIDE SEQUENCE</scope>
    <source>
        <strain evidence="2">AVDCRST_MAG22</strain>
    </source>
</reference>
<evidence type="ECO:0000313" key="2">
    <source>
        <dbReference type="EMBL" id="CAA9396008.1"/>
    </source>
</evidence>